<organism evidence="1 2">
    <name type="scientific">Ficus carica</name>
    <name type="common">Common fig</name>
    <dbReference type="NCBI Taxonomy" id="3494"/>
    <lineage>
        <taxon>Eukaryota</taxon>
        <taxon>Viridiplantae</taxon>
        <taxon>Streptophyta</taxon>
        <taxon>Embryophyta</taxon>
        <taxon>Tracheophyta</taxon>
        <taxon>Spermatophyta</taxon>
        <taxon>Magnoliopsida</taxon>
        <taxon>eudicotyledons</taxon>
        <taxon>Gunneridae</taxon>
        <taxon>Pentapetalae</taxon>
        <taxon>rosids</taxon>
        <taxon>fabids</taxon>
        <taxon>Rosales</taxon>
        <taxon>Moraceae</taxon>
        <taxon>Ficeae</taxon>
        <taxon>Ficus</taxon>
    </lineage>
</organism>
<comment type="caution">
    <text evidence="1">The sequence shown here is derived from an EMBL/GenBank/DDBJ whole genome shotgun (WGS) entry which is preliminary data.</text>
</comment>
<evidence type="ECO:0000313" key="2">
    <source>
        <dbReference type="Proteomes" id="UP001187192"/>
    </source>
</evidence>
<gene>
    <name evidence="1" type="ORF">TIFTF001_004975</name>
</gene>
<sequence length="53" mass="5621">MLGGGCENVVFGIVRRALITLPPPLWVRLPPAKSLAPSAASRDIFITPHSPSL</sequence>
<dbReference type="EMBL" id="BTGU01000005">
    <property type="protein sequence ID" value="GMN34907.1"/>
    <property type="molecule type" value="Genomic_DNA"/>
</dbReference>
<protein>
    <submittedName>
        <fullName evidence="1">Uncharacterized protein</fullName>
    </submittedName>
</protein>
<evidence type="ECO:0000313" key="1">
    <source>
        <dbReference type="EMBL" id="GMN34907.1"/>
    </source>
</evidence>
<accession>A0AA87ZJ85</accession>
<reference evidence="1" key="1">
    <citation type="submission" date="2023-07" db="EMBL/GenBank/DDBJ databases">
        <title>draft genome sequence of fig (Ficus carica).</title>
        <authorList>
            <person name="Takahashi T."/>
            <person name="Nishimura K."/>
        </authorList>
    </citation>
    <scope>NUCLEOTIDE SEQUENCE</scope>
</reference>
<dbReference type="AlphaFoldDB" id="A0AA87ZJ85"/>
<proteinExistence type="predicted"/>
<name>A0AA87ZJ85_FICCA</name>
<dbReference type="Proteomes" id="UP001187192">
    <property type="component" value="Unassembled WGS sequence"/>
</dbReference>
<keyword evidence="2" id="KW-1185">Reference proteome</keyword>